<evidence type="ECO:0000313" key="1">
    <source>
        <dbReference type="EMBL" id="SVB63172.1"/>
    </source>
</evidence>
<organism evidence="1">
    <name type="scientific">marine metagenome</name>
    <dbReference type="NCBI Taxonomy" id="408172"/>
    <lineage>
        <taxon>unclassified sequences</taxon>
        <taxon>metagenomes</taxon>
        <taxon>ecological metagenomes</taxon>
    </lineage>
</organism>
<gene>
    <name evidence="1" type="ORF">METZ01_LOCUS216026</name>
</gene>
<dbReference type="EMBL" id="UINC01050332">
    <property type="protein sequence ID" value="SVB63172.1"/>
    <property type="molecule type" value="Genomic_DNA"/>
</dbReference>
<protein>
    <recommendedName>
        <fullName evidence="2">YtoQ family protein</fullName>
    </recommendedName>
</protein>
<dbReference type="AlphaFoldDB" id="A0A382FKM7"/>
<dbReference type="NCBIfam" id="TIGR03646">
    <property type="entry name" value="YtoQ_fam"/>
    <property type="match status" value="1"/>
</dbReference>
<sequence>MNLKVYLSGEIHTNWRDEIIKKCKDLNLQIEFTGPITNHELSDDCGVVILGEESNKFWHDHKSAKINAIRTRTAIERSDVVVVRFGEKYKQWNAAFDAGFATALSKALIIMHNDEHQHALKEVDAAALAVTKSVDEVVNILKYTIKGKI</sequence>
<accession>A0A382FKM7</accession>
<dbReference type="Gene3D" id="3.40.50.450">
    <property type="match status" value="1"/>
</dbReference>
<dbReference type="InterPro" id="IPR019884">
    <property type="entry name" value="YtoQ_family_protein"/>
</dbReference>
<evidence type="ECO:0008006" key="2">
    <source>
        <dbReference type="Google" id="ProtNLM"/>
    </source>
</evidence>
<proteinExistence type="predicted"/>
<reference evidence="1" key="1">
    <citation type="submission" date="2018-05" db="EMBL/GenBank/DDBJ databases">
        <authorList>
            <person name="Lanie J.A."/>
            <person name="Ng W.-L."/>
            <person name="Kazmierczak K.M."/>
            <person name="Andrzejewski T.M."/>
            <person name="Davidsen T.M."/>
            <person name="Wayne K.J."/>
            <person name="Tettelin H."/>
            <person name="Glass J.I."/>
            <person name="Rusch D."/>
            <person name="Podicherti R."/>
            <person name="Tsui H.-C.T."/>
            <person name="Winkler M.E."/>
        </authorList>
    </citation>
    <scope>NUCLEOTIDE SEQUENCE</scope>
</reference>
<name>A0A382FKM7_9ZZZZ</name>
<dbReference type="Pfam" id="PF11071">
    <property type="entry name" value="Nuc_deoxyri_tr3"/>
    <property type="match status" value="1"/>
</dbReference>